<dbReference type="EMBL" id="JAHWQX010000001">
    <property type="protein sequence ID" value="MBW3095934.1"/>
    <property type="molecule type" value="Genomic_DNA"/>
</dbReference>
<organism evidence="7 8">
    <name type="scientific">Pseudohoeflea coraliihabitans</name>
    <dbReference type="NCBI Taxonomy" id="2860393"/>
    <lineage>
        <taxon>Bacteria</taxon>
        <taxon>Pseudomonadati</taxon>
        <taxon>Pseudomonadota</taxon>
        <taxon>Alphaproteobacteria</taxon>
        <taxon>Hyphomicrobiales</taxon>
        <taxon>Rhizobiaceae</taxon>
        <taxon>Pseudohoeflea</taxon>
    </lineage>
</organism>
<dbReference type="Proteomes" id="UP001430804">
    <property type="component" value="Unassembled WGS sequence"/>
</dbReference>
<evidence type="ECO:0000313" key="8">
    <source>
        <dbReference type="Proteomes" id="UP001430804"/>
    </source>
</evidence>
<sequence>MTYYASTRPAAHPVTGYLLGLAGVAIFGGTLPATRLALEGFSPGFITFGRALIAACVAAAALALLKRRPPRRHLPQLLLAGLMLAYGFPGFSSIAMQTVPSAHGGVVLGVLPLMTAAFAALIAGERPGPAFWAWGVAGAVLVVAFSLSGGDIEAARGDLWLVMAAISAACGYVISGKLARTMPGWEVIAWMLVFVAPISLIGTVVTWDSGFDAPGSMALSALAYLSLGSMFLGFVFWNRGLALGGIARIGQVQLLQSFFTLAFAALILGETVAPVMIAFAVAVAGVVFMGRKSRID</sequence>
<feature type="domain" description="EamA" evidence="6">
    <location>
        <begin position="156"/>
        <end position="289"/>
    </location>
</feature>
<name>A0ABS6WJ18_9HYPH</name>
<feature type="transmembrane region" description="Helical" evidence="5">
    <location>
        <begin position="187"/>
        <end position="205"/>
    </location>
</feature>
<evidence type="ECO:0000256" key="3">
    <source>
        <dbReference type="ARBA" id="ARBA00022989"/>
    </source>
</evidence>
<evidence type="ECO:0000256" key="2">
    <source>
        <dbReference type="ARBA" id="ARBA00022692"/>
    </source>
</evidence>
<evidence type="ECO:0000256" key="5">
    <source>
        <dbReference type="SAM" id="Phobius"/>
    </source>
</evidence>
<feature type="transmembrane region" description="Helical" evidence="5">
    <location>
        <begin position="14"/>
        <end position="33"/>
    </location>
</feature>
<comment type="caution">
    <text evidence="7">The sequence shown here is derived from an EMBL/GenBank/DDBJ whole genome shotgun (WGS) entry which is preliminary data.</text>
</comment>
<keyword evidence="4 5" id="KW-0472">Membrane</keyword>
<proteinExistence type="predicted"/>
<feature type="transmembrane region" description="Helical" evidence="5">
    <location>
        <begin position="159"/>
        <end position="175"/>
    </location>
</feature>
<evidence type="ECO:0000256" key="1">
    <source>
        <dbReference type="ARBA" id="ARBA00004141"/>
    </source>
</evidence>
<evidence type="ECO:0000256" key="4">
    <source>
        <dbReference type="ARBA" id="ARBA00023136"/>
    </source>
</evidence>
<keyword evidence="8" id="KW-1185">Reference proteome</keyword>
<dbReference type="RefSeq" id="WP_219157690.1">
    <property type="nucleotide sequence ID" value="NZ_JAHWQX010000001.1"/>
</dbReference>
<protein>
    <submittedName>
        <fullName evidence="7">DMT family transporter</fullName>
    </submittedName>
</protein>
<dbReference type="InterPro" id="IPR050638">
    <property type="entry name" value="AA-Vitamin_Transporters"/>
</dbReference>
<dbReference type="PANTHER" id="PTHR32322:SF2">
    <property type="entry name" value="EAMA DOMAIN-CONTAINING PROTEIN"/>
    <property type="match status" value="1"/>
</dbReference>
<feature type="transmembrane region" description="Helical" evidence="5">
    <location>
        <begin position="273"/>
        <end position="290"/>
    </location>
</feature>
<feature type="transmembrane region" description="Helical" evidence="5">
    <location>
        <begin position="249"/>
        <end position="267"/>
    </location>
</feature>
<feature type="transmembrane region" description="Helical" evidence="5">
    <location>
        <begin position="77"/>
        <end position="96"/>
    </location>
</feature>
<comment type="subcellular location">
    <subcellularLocation>
        <location evidence="1">Membrane</location>
        <topology evidence="1">Multi-pass membrane protein</topology>
    </subcellularLocation>
</comment>
<keyword evidence="3 5" id="KW-1133">Transmembrane helix</keyword>
<dbReference type="InterPro" id="IPR000620">
    <property type="entry name" value="EamA_dom"/>
</dbReference>
<feature type="transmembrane region" description="Helical" evidence="5">
    <location>
        <begin position="217"/>
        <end position="237"/>
    </location>
</feature>
<reference evidence="7" key="1">
    <citation type="submission" date="2021-07" db="EMBL/GenBank/DDBJ databases">
        <title>Pseudohoeflea marina sp. nov. a polyhydroxyalcanoate-producing bacterium.</title>
        <authorList>
            <person name="Zheng W."/>
            <person name="Yu S."/>
            <person name="Huang Y."/>
        </authorList>
    </citation>
    <scope>NUCLEOTIDE SEQUENCE</scope>
    <source>
        <strain evidence="7">DP4N28-3</strain>
    </source>
</reference>
<gene>
    <name evidence="7" type="ORF">KY465_01435</name>
</gene>
<accession>A0ABS6WJ18</accession>
<feature type="transmembrane region" description="Helical" evidence="5">
    <location>
        <begin position="102"/>
        <end position="123"/>
    </location>
</feature>
<dbReference type="Pfam" id="PF00892">
    <property type="entry name" value="EamA"/>
    <property type="match status" value="2"/>
</dbReference>
<dbReference type="PANTHER" id="PTHR32322">
    <property type="entry name" value="INNER MEMBRANE TRANSPORTER"/>
    <property type="match status" value="1"/>
</dbReference>
<keyword evidence="2 5" id="KW-0812">Transmembrane</keyword>
<feature type="transmembrane region" description="Helical" evidence="5">
    <location>
        <begin position="45"/>
        <end position="65"/>
    </location>
</feature>
<feature type="domain" description="EamA" evidence="6">
    <location>
        <begin position="15"/>
        <end position="144"/>
    </location>
</feature>
<evidence type="ECO:0000313" key="7">
    <source>
        <dbReference type="EMBL" id="MBW3095934.1"/>
    </source>
</evidence>
<evidence type="ECO:0000259" key="6">
    <source>
        <dbReference type="Pfam" id="PF00892"/>
    </source>
</evidence>
<feature type="transmembrane region" description="Helical" evidence="5">
    <location>
        <begin position="130"/>
        <end position="147"/>
    </location>
</feature>